<dbReference type="InterPro" id="IPR036390">
    <property type="entry name" value="WH_DNA-bd_sf"/>
</dbReference>
<reference evidence="6 7" key="1">
    <citation type="submission" date="2021-01" db="EMBL/GenBank/DDBJ databases">
        <title>Whole genome shotgun sequence of Actinoplanes couchii NBRC 106145.</title>
        <authorList>
            <person name="Komaki H."/>
            <person name="Tamura T."/>
        </authorList>
    </citation>
    <scope>NUCLEOTIDE SEQUENCE [LARGE SCALE GENOMIC DNA]</scope>
    <source>
        <strain evidence="6 7">NBRC 106145</strain>
    </source>
</reference>
<dbReference type="Pfam" id="PF00126">
    <property type="entry name" value="HTH_1"/>
    <property type="match status" value="1"/>
</dbReference>
<keyword evidence="2" id="KW-0805">Transcription regulation</keyword>
<evidence type="ECO:0000256" key="1">
    <source>
        <dbReference type="ARBA" id="ARBA00009437"/>
    </source>
</evidence>
<dbReference type="Pfam" id="PF03466">
    <property type="entry name" value="LysR_substrate"/>
    <property type="match status" value="2"/>
</dbReference>
<keyword evidence="7" id="KW-1185">Reference proteome</keyword>
<proteinExistence type="inferred from homology"/>
<evidence type="ECO:0000313" key="6">
    <source>
        <dbReference type="EMBL" id="GID56814.1"/>
    </source>
</evidence>
<gene>
    <name evidence="6" type="primary">gltC_1</name>
    <name evidence="6" type="ORF">Aco03nite_052180</name>
</gene>
<keyword evidence="3" id="KW-0238">DNA-binding</keyword>
<feature type="domain" description="HTH lysR-type" evidence="5">
    <location>
        <begin position="1"/>
        <end position="58"/>
    </location>
</feature>
<dbReference type="SUPFAM" id="SSF46785">
    <property type="entry name" value="Winged helix' DNA-binding domain"/>
    <property type="match status" value="1"/>
</dbReference>
<dbReference type="EMBL" id="BOMG01000063">
    <property type="protein sequence ID" value="GID56814.1"/>
    <property type="molecule type" value="Genomic_DNA"/>
</dbReference>
<dbReference type="PANTHER" id="PTHR30346">
    <property type="entry name" value="TRANSCRIPTIONAL DUAL REGULATOR HCAR-RELATED"/>
    <property type="match status" value="1"/>
</dbReference>
<dbReference type="InterPro" id="IPR036388">
    <property type="entry name" value="WH-like_DNA-bd_sf"/>
</dbReference>
<organism evidence="6 7">
    <name type="scientific">Actinoplanes couchii</name>
    <dbReference type="NCBI Taxonomy" id="403638"/>
    <lineage>
        <taxon>Bacteria</taxon>
        <taxon>Bacillati</taxon>
        <taxon>Actinomycetota</taxon>
        <taxon>Actinomycetes</taxon>
        <taxon>Micromonosporales</taxon>
        <taxon>Micromonosporaceae</taxon>
        <taxon>Actinoplanes</taxon>
    </lineage>
</organism>
<dbReference type="SUPFAM" id="SSF53850">
    <property type="entry name" value="Periplasmic binding protein-like II"/>
    <property type="match status" value="1"/>
</dbReference>
<dbReference type="Proteomes" id="UP000612282">
    <property type="component" value="Unassembled WGS sequence"/>
</dbReference>
<evidence type="ECO:0000259" key="5">
    <source>
        <dbReference type="PROSITE" id="PS50931"/>
    </source>
</evidence>
<sequence>MQTELLRIFREVAHRRSITAAAQALRYTQSTVSRQIAALEADFGARLIDRLPRGIVLTEQGRVLLGHAEAVLGRLEDARRDMRAVGDASLGRLRVAAFATALVALVPQALARIRAEFPAVELSLVEGLTPRLIERLAAGEADIAVLSTASDQLLDDPRLDLHHLLDEPMLVAVPRDHPLANGTIAASGTGIAEVDGSGIVGVGGTGVVELAALAGESWIAGGAGPQESLLAAGIRHGFRPRVEFAADEWFAKLGLVAAGLGITLLPALAARAAPPDIALLRLNPGELPPRTVYAATLAGRTRSAVVNAFLTELRSGAAAIQER</sequence>
<dbReference type="Gene3D" id="1.10.10.10">
    <property type="entry name" value="Winged helix-like DNA-binding domain superfamily/Winged helix DNA-binding domain"/>
    <property type="match status" value="1"/>
</dbReference>
<protein>
    <submittedName>
        <fullName evidence="6">LysR family transcriptional regulator</fullName>
    </submittedName>
</protein>
<dbReference type="Gene3D" id="3.40.190.10">
    <property type="entry name" value="Periplasmic binding protein-like II"/>
    <property type="match status" value="2"/>
</dbReference>
<comment type="caution">
    <text evidence="6">The sequence shown here is derived from an EMBL/GenBank/DDBJ whole genome shotgun (WGS) entry which is preliminary data.</text>
</comment>
<dbReference type="PROSITE" id="PS50931">
    <property type="entry name" value="HTH_LYSR"/>
    <property type="match status" value="1"/>
</dbReference>
<dbReference type="RefSeq" id="WP_239145430.1">
    <property type="nucleotide sequence ID" value="NZ_BAAAQE010000108.1"/>
</dbReference>
<dbReference type="InterPro" id="IPR000847">
    <property type="entry name" value="LysR_HTH_N"/>
</dbReference>
<name>A0ABQ3XE79_9ACTN</name>
<accession>A0ABQ3XE79</accession>
<comment type="similarity">
    <text evidence="1">Belongs to the LysR transcriptional regulatory family.</text>
</comment>
<evidence type="ECO:0000313" key="7">
    <source>
        <dbReference type="Proteomes" id="UP000612282"/>
    </source>
</evidence>
<evidence type="ECO:0000256" key="3">
    <source>
        <dbReference type="ARBA" id="ARBA00023125"/>
    </source>
</evidence>
<dbReference type="PANTHER" id="PTHR30346:SF29">
    <property type="entry name" value="LYSR SUBSTRATE-BINDING"/>
    <property type="match status" value="1"/>
</dbReference>
<evidence type="ECO:0000256" key="4">
    <source>
        <dbReference type="ARBA" id="ARBA00023163"/>
    </source>
</evidence>
<dbReference type="InterPro" id="IPR005119">
    <property type="entry name" value="LysR_subst-bd"/>
</dbReference>
<evidence type="ECO:0000256" key="2">
    <source>
        <dbReference type="ARBA" id="ARBA00023015"/>
    </source>
</evidence>
<dbReference type="PRINTS" id="PR00039">
    <property type="entry name" value="HTHLYSR"/>
</dbReference>
<keyword evidence="4" id="KW-0804">Transcription</keyword>